<dbReference type="PANTHER" id="PTHR12486">
    <property type="entry name" value="APRATAXIN-RELATED"/>
    <property type="match status" value="1"/>
</dbReference>
<comment type="catalytic activity">
    <reaction evidence="16">
        <text>a 5'-end adenosine-5'-diphospho-5'-2'-deoxyribonucleoside-DNA + H2O = a 5'-end 5'-phospho-2'-deoxyribonucleoside-DNA + AMP + 2 H(+)</text>
        <dbReference type="Rhea" id="RHEA:52128"/>
        <dbReference type="Rhea" id="RHEA-COMP:13180"/>
        <dbReference type="Rhea" id="RHEA-COMP:13181"/>
        <dbReference type="ChEBI" id="CHEBI:15377"/>
        <dbReference type="ChEBI" id="CHEBI:15378"/>
        <dbReference type="ChEBI" id="CHEBI:136412"/>
        <dbReference type="ChEBI" id="CHEBI:136413"/>
        <dbReference type="ChEBI" id="CHEBI:456215"/>
        <dbReference type="EC" id="3.6.1.71"/>
    </reaction>
</comment>
<dbReference type="EC" id="3.6.1.71" evidence="4"/>
<comment type="subcellular location">
    <subcellularLocation>
        <location evidence="1">Nucleus</location>
        <location evidence="1">Nucleolus</location>
    </subcellularLocation>
    <subcellularLocation>
        <location evidence="2">Nucleus</location>
        <location evidence="2">Nucleoplasm</location>
    </subcellularLocation>
</comment>
<organism evidence="22 23">
    <name type="scientific">Eptatretus burgeri</name>
    <name type="common">Inshore hagfish</name>
    <dbReference type="NCBI Taxonomy" id="7764"/>
    <lineage>
        <taxon>Eukaryota</taxon>
        <taxon>Metazoa</taxon>
        <taxon>Chordata</taxon>
        <taxon>Craniata</taxon>
        <taxon>Vertebrata</taxon>
        <taxon>Cyclostomata</taxon>
        <taxon>Myxini</taxon>
        <taxon>Myxiniformes</taxon>
        <taxon>Myxinidae</taxon>
        <taxon>Eptatretinae</taxon>
        <taxon>Eptatretus</taxon>
    </lineage>
</organism>
<dbReference type="PANTHER" id="PTHR12486:SF4">
    <property type="entry name" value="APRATAXIN"/>
    <property type="match status" value="1"/>
</dbReference>
<comment type="function">
    <text evidence="18">DNA-binding protein involved in single-strand DNA break repair, double-strand DNA break repair and base excision repair. Resolves abortive DNA ligation intermediates formed either at base excision sites, or when DNA ligases attempt to repair non-ligatable breaks induced by reactive oxygen species. Catalyzes the release of adenylate groups covalently linked to 5'-phosphate termini, resulting in the production of 5'-phosphate termini that can be efficiently rejoined. Also able to hydrolyze adenosine 5'-monophosphoramidate (AMP-NH(2)) and diadenosine tetraphosphate (AppppA), but with lower catalytic activity. Likewise, catalyzes the release of 3'-linked guanosine (DNAppG) and inosine (DNAppI) from DNA, but has higher specific activity with 5'-linked adenosine (AppDNA).</text>
</comment>
<proteinExistence type="predicted"/>
<evidence type="ECO:0000256" key="15">
    <source>
        <dbReference type="ARBA" id="ARBA00032750"/>
    </source>
</evidence>
<dbReference type="Pfam" id="PF17913">
    <property type="entry name" value="FHA_2"/>
    <property type="match status" value="1"/>
</dbReference>
<dbReference type="GO" id="GO:0030983">
    <property type="term" value="F:mismatched DNA binding"/>
    <property type="evidence" value="ECO:0007669"/>
    <property type="project" value="TreeGrafter"/>
</dbReference>
<dbReference type="PROSITE" id="PS51084">
    <property type="entry name" value="HIT_2"/>
    <property type="match status" value="1"/>
</dbReference>
<keyword evidence="11" id="KW-0238">DNA-binding</keyword>
<evidence type="ECO:0000256" key="14">
    <source>
        <dbReference type="ARBA" id="ARBA00024601"/>
    </source>
</evidence>
<comment type="catalytic activity">
    <reaction evidence="17">
        <text>a 5'-end adenosine-5'-diphospho-5'-ribonucleoside-2'-deoxyribonucleotide-DNA + H2O = a 5'-end 5'-phospho-ribonucleoside-2'-deoxyribonucleotide-DNA + AMP + 2 H(+)</text>
        <dbReference type="Rhea" id="RHEA:52132"/>
        <dbReference type="Rhea" id="RHEA-COMP:13182"/>
        <dbReference type="Rhea" id="RHEA-COMP:13183"/>
        <dbReference type="ChEBI" id="CHEBI:15377"/>
        <dbReference type="ChEBI" id="CHEBI:15378"/>
        <dbReference type="ChEBI" id="CHEBI:136414"/>
        <dbReference type="ChEBI" id="CHEBI:136415"/>
        <dbReference type="ChEBI" id="CHEBI:456215"/>
        <dbReference type="EC" id="3.6.1.71"/>
    </reaction>
</comment>
<keyword evidence="10" id="KW-0862">Zinc</keyword>
<evidence type="ECO:0000256" key="7">
    <source>
        <dbReference type="ARBA" id="ARBA00022763"/>
    </source>
</evidence>
<dbReference type="GO" id="GO:0005654">
    <property type="term" value="C:nucleoplasm"/>
    <property type="evidence" value="ECO:0007669"/>
    <property type="project" value="UniProtKB-SubCell"/>
</dbReference>
<dbReference type="Gene3D" id="3.30.428.10">
    <property type="entry name" value="HIT-like"/>
    <property type="match status" value="1"/>
</dbReference>
<dbReference type="InterPro" id="IPR032566">
    <property type="entry name" value="Znf-C2HE"/>
</dbReference>
<accession>A0A8C4QYS5</accession>
<protein>
    <recommendedName>
        <fullName evidence="5">Aprataxin</fullName>
        <ecNumber evidence="4">3.6.1.71</ecNumber>
        <ecNumber evidence="3">3.6.1.72</ecNumber>
    </recommendedName>
    <alternativeName>
        <fullName evidence="15">Forkhead-associated domain histidine triad-like protein</fullName>
    </alternativeName>
</protein>
<name>A0A8C4QYS5_EPTBU</name>
<dbReference type="AlphaFoldDB" id="A0A8C4QYS5"/>
<dbReference type="InterPro" id="IPR036265">
    <property type="entry name" value="HIT-like_sf"/>
</dbReference>
<reference evidence="22" key="2">
    <citation type="submission" date="2025-09" db="UniProtKB">
        <authorList>
            <consortium name="Ensembl"/>
        </authorList>
    </citation>
    <scope>IDENTIFICATION</scope>
</reference>
<dbReference type="Pfam" id="PF11969">
    <property type="entry name" value="DcpS_C"/>
    <property type="match status" value="1"/>
</dbReference>
<dbReference type="Proteomes" id="UP000694388">
    <property type="component" value="Unplaced"/>
</dbReference>
<dbReference type="Gene3D" id="2.60.200.20">
    <property type="match status" value="1"/>
</dbReference>
<dbReference type="GO" id="GO:0003697">
    <property type="term" value="F:single-stranded DNA binding"/>
    <property type="evidence" value="ECO:0007669"/>
    <property type="project" value="TreeGrafter"/>
</dbReference>
<evidence type="ECO:0000256" key="5">
    <source>
        <dbReference type="ARBA" id="ARBA00018614"/>
    </source>
</evidence>
<dbReference type="SUPFAM" id="SSF54197">
    <property type="entry name" value="HIT-like"/>
    <property type="match status" value="1"/>
</dbReference>
<dbReference type="GO" id="GO:0005730">
    <property type="term" value="C:nucleolus"/>
    <property type="evidence" value="ECO:0007669"/>
    <property type="project" value="UniProtKB-SubCell"/>
</dbReference>
<evidence type="ECO:0000256" key="4">
    <source>
        <dbReference type="ARBA" id="ARBA00012496"/>
    </source>
</evidence>
<evidence type="ECO:0000256" key="6">
    <source>
        <dbReference type="ARBA" id="ARBA00022723"/>
    </source>
</evidence>
<evidence type="ECO:0000313" key="23">
    <source>
        <dbReference type="Proteomes" id="UP000694388"/>
    </source>
</evidence>
<dbReference type="InterPro" id="IPR041388">
    <property type="entry name" value="FHA_2"/>
</dbReference>
<feature type="region of interest" description="Disordered" evidence="20">
    <location>
        <begin position="105"/>
        <end position="186"/>
    </location>
</feature>
<evidence type="ECO:0000256" key="19">
    <source>
        <dbReference type="PROSITE-ProRule" id="PRU00464"/>
    </source>
</evidence>
<evidence type="ECO:0000256" key="11">
    <source>
        <dbReference type="ARBA" id="ARBA00023125"/>
    </source>
</evidence>
<dbReference type="InterPro" id="IPR008984">
    <property type="entry name" value="SMAD_FHA_dom_sf"/>
</dbReference>
<dbReference type="Ensembl" id="ENSEBUT00000023164.1">
    <property type="protein sequence ID" value="ENSEBUP00000022588.1"/>
    <property type="gene ID" value="ENSEBUG00000013914.1"/>
</dbReference>
<keyword evidence="12" id="KW-0234">DNA repair</keyword>
<evidence type="ECO:0000259" key="21">
    <source>
        <dbReference type="PROSITE" id="PS51084"/>
    </source>
</evidence>
<evidence type="ECO:0000256" key="1">
    <source>
        <dbReference type="ARBA" id="ARBA00004604"/>
    </source>
</evidence>
<evidence type="ECO:0000256" key="20">
    <source>
        <dbReference type="SAM" id="MobiDB-lite"/>
    </source>
</evidence>
<evidence type="ECO:0000313" key="22">
    <source>
        <dbReference type="Ensembl" id="ENSEBUP00000022588.1"/>
    </source>
</evidence>
<reference evidence="22" key="1">
    <citation type="submission" date="2025-08" db="UniProtKB">
        <authorList>
            <consortium name="Ensembl"/>
        </authorList>
    </citation>
    <scope>IDENTIFICATION</scope>
</reference>
<dbReference type="FunFam" id="3.30.428.10:FF:000004">
    <property type="entry name" value="aprataxin isoform X2"/>
    <property type="match status" value="1"/>
</dbReference>
<dbReference type="GO" id="GO:1990165">
    <property type="term" value="F:single-strand break-containing DNA binding"/>
    <property type="evidence" value="ECO:0007669"/>
    <property type="project" value="TreeGrafter"/>
</dbReference>
<keyword evidence="6" id="KW-0479">Metal-binding</keyword>
<dbReference type="GO" id="GO:0008270">
    <property type="term" value="F:zinc ion binding"/>
    <property type="evidence" value="ECO:0007669"/>
    <property type="project" value="UniProtKB-KW"/>
</dbReference>
<evidence type="ECO:0000256" key="12">
    <source>
        <dbReference type="ARBA" id="ARBA00023204"/>
    </source>
</evidence>
<dbReference type="Pfam" id="PF16278">
    <property type="entry name" value="zf-C2HE"/>
    <property type="match status" value="1"/>
</dbReference>
<dbReference type="GO" id="GO:0000012">
    <property type="term" value="P:single strand break repair"/>
    <property type="evidence" value="ECO:0007669"/>
    <property type="project" value="TreeGrafter"/>
</dbReference>
<evidence type="ECO:0000256" key="13">
    <source>
        <dbReference type="ARBA" id="ARBA00023242"/>
    </source>
</evidence>
<dbReference type="EC" id="3.6.1.72" evidence="3"/>
<dbReference type="GeneTree" id="ENSGT00940000156806"/>
<evidence type="ECO:0000256" key="9">
    <source>
        <dbReference type="ARBA" id="ARBA00022801"/>
    </source>
</evidence>
<evidence type="ECO:0000256" key="10">
    <source>
        <dbReference type="ARBA" id="ARBA00022833"/>
    </source>
</evidence>
<dbReference type="GO" id="GO:0003725">
    <property type="term" value="F:double-stranded RNA binding"/>
    <property type="evidence" value="ECO:0007669"/>
    <property type="project" value="TreeGrafter"/>
</dbReference>
<evidence type="ECO:0000256" key="18">
    <source>
        <dbReference type="ARBA" id="ARBA00045142"/>
    </source>
</evidence>
<evidence type="ECO:0000256" key="2">
    <source>
        <dbReference type="ARBA" id="ARBA00004642"/>
    </source>
</evidence>
<keyword evidence="7" id="KW-0227">DNA damage</keyword>
<feature type="short sequence motif" description="Histidine triad motif" evidence="19">
    <location>
        <begin position="273"/>
        <end position="277"/>
    </location>
</feature>
<dbReference type="PROSITE" id="PS00892">
    <property type="entry name" value="HIT_1"/>
    <property type="match status" value="1"/>
</dbReference>
<dbReference type="OMA" id="ECCKSSH"/>
<dbReference type="InterPro" id="IPR019808">
    <property type="entry name" value="Histidine_triad_CS"/>
</dbReference>
<evidence type="ECO:0000256" key="8">
    <source>
        <dbReference type="ARBA" id="ARBA00022771"/>
    </source>
</evidence>
<sequence length="364" mass="41198">MSMSSAQRVCLLRCGAGVRDAIALAHGDTRIIGRGPDTKITDKRCSRQQVLLKADCIKECVRVTQLGVNPTSVDSTVVGKNGEALLKTEQTLYIVNNQYPYTVQFEPQPSDHMSPSKDRSSSKLCKRSSSSSAHSRPEKMSKQTALQTDVDHKKQVGGWNTYNSAADSKQNRSSNSTGPGHWSQGLLASMHDPTLQVYNDNRVVAIRDKYPKARQHWLILPWQTVHSLRDVRREHVPLLRHMQEVGKQLIKDEEEAQHLQFRLGYHVVPSMSHLHLHVISQDFDSPSLKTKKHWNSFNTEYFIDAEDVLKMLEEKGRIKTRPDAAELLKATMKCHICLEHMPTIPKMKEHIATHQELEEGSVSS</sequence>
<dbReference type="InterPro" id="IPR011146">
    <property type="entry name" value="HIT-like"/>
</dbReference>
<comment type="catalytic activity">
    <reaction evidence="14">
        <text>a 3'-end 2'-deoxyribonucleotide-3'-diphospho-5'-guanosine-DNA + H2O = a 3'-end 2'-deoxyribonucleotide 3'-phosphate-DNA + GMP + 2 H(+)</text>
        <dbReference type="Rhea" id="RHEA:52140"/>
        <dbReference type="Rhea" id="RHEA-COMP:13186"/>
        <dbReference type="Rhea" id="RHEA-COMP:13187"/>
        <dbReference type="ChEBI" id="CHEBI:15377"/>
        <dbReference type="ChEBI" id="CHEBI:15378"/>
        <dbReference type="ChEBI" id="CHEBI:58115"/>
        <dbReference type="ChEBI" id="CHEBI:136419"/>
        <dbReference type="ChEBI" id="CHEBI:136420"/>
        <dbReference type="EC" id="3.6.1.72"/>
    </reaction>
</comment>
<evidence type="ECO:0000256" key="16">
    <source>
        <dbReference type="ARBA" id="ARBA00044639"/>
    </source>
</evidence>
<evidence type="ECO:0000256" key="17">
    <source>
        <dbReference type="ARBA" id="ARBA00044713"/>
    </source>
</evidence>
<dbReference type="SUPFAM" id="SSF49879">
    <property type="entry name" value="SMAD/FHA domain"/>
    <property type="match status" value="1"/>
</dbReference>
<keyword evidence="9" id="KW-0378">Hydrolase</keyword>
<evidence type="ECO:0000256" key="3">
    <source>
        <dbReference type="ARBA" id="ARBA00012495"/>
    </source>
</evidence>
<dbReference type="GO" id="GO:0033699">
    <property type="term" value="F:DNA 5'-adenosine monophosphate hydrolase activity"/>
    <property type="evidence" value="ECO:0007669"/>
    <property type="project" value="UniProtKB-EC"/>
</dbReference>
<feature type="domain" description="HIT" evidence="21">
    <location>
        <begin position="183"/>
        <end position="288"/>
    </location>
</feature>
<keyword evidence="8" id="KW-0863">Zinc-finger</keyword>
<keyword evidence="13" id="KW-0539">Nucleus</keyword>
<keyword evidence="23" id="KW-1185">Reference proteome</keyword>
<feature type="compositionally biased region" description="Polar residues" evidence="20">
    <location>
        <begin position="158"/>
        <end position="178"/>
    </location>
</feature>
<dbReference type="GO" id="GO:0120108">
    <property type="term" value="F:DNA-3'-diphospho-5'-guanosine diphosphatase activity"/>
    <property type="evidence" value="ECO:0007669"/>
    <property type="project" value="UniProtKB-EC"/>
</dbReference>